<dbReference type="Gene3D" id="2.60.40.1120">
    <property type="entry name" value="Carboxypeptidase-like, regulatory domain"/>
    <property type="match status" value="1"/>
</dbReference>
<reference evidence="9 10" key="1">
    <citation type="submission" date="2019-07" db="EMBL/GenBank/DDBJ databases">
        <title>Whole genome shotgun sequence of Adhaeribacter aerolatus NBRC 106133.</title>
        <authorList>
            <person name="Hosoyama A."/>
            <person name="Uohara A."/>
            <person name="Ohji S."/>
            <person name="Ichikawa N."/>
        </authorList>
    </citation>
    <scope>NUCLEOTIDE SEQUENCE [LARGE SCALE GENOMIC DNA]</scope>
    <source>
        <strain evidence="9 10">NBRC 106133</strain>
    </source>
</reference>
<dbReference type="InterPro" id="IPR023996">
    <property type="entry name" value="TonB-dep_OMP_SusC/RagA"/>
</dbReference>
<evidence type="ECO:0000256" key="4">
    <source>
        <dbReference type="ARBA" id="ARBA00022692"/>
    </source>
</evidence>
<organism evidence="9 10">
    <name type="scientific">Adhaeribacter aerolatus</name>
    <dbReference type="NCBI Taxonomy" id="670289"/>
    <lineage>
        <taxon>Bacteria</taxon>
        <taxon>Pseudomonadati</taxon>
        <taxon>Bacteroidota</taxon>
        <taxon>Cytophagia</taxon>
        <taxon>Cytophagales</taxon>
        <taxon>Hymenobacteraceae</taxon>
        <taxon>Adhaeribacter</taxon>
    </lineage>
</organism>
<dbReference type="InterPro" id="IPR023997">
    <property type="entry name" value="TonB-dep_OMP_SusC/RagA_CS"/>
</dbReference>
<evidence type="ECO:0000256" key="1">
    <source>
        <dbReference type="ARBA" id="ARBA00004571"/>
    </source>
</evidence>
<dbReference type="InterPro" id="IPR039426">
    <property type="entry name" value="TonB-dep_rcpt-like"/>
</dbReference>
<dbReference type="NCBIfam" id="TIGR04057">
    <property type="entry name" value="SusC_RagA_signa"/>
    <property type="match status" value="1"/>
</dbReference>
<proteinExistence type="inferred from homology"/>
<dbReference type="GO" id="GO:0009279">
    <property type="term" value="C:cell outer membrane"/>
    <property type="evidence" value="ECO:0007669"/>
    <property type="project" value="UniProtKB-SubCell"/>
</dbReference>
<dbReference type="EMBL" id="BJYS01000037">
    <property type="protein sequence ID" value="GEO06466.1"/>
    <property type="molecule type" value="Genomic_DNA"/>
</dbReference>
<keyword evidence="3 7" id="KW-1134">Transmembrane beta strand</keyword>
<dbReference type="InterPro" id="IPR036942">
    <property type="entry name" value="Beta-barrel_TonB_sf"/>
</dbReference>
<dbReference type="AlphaFoldDB" id="A0A512B3C6"/>
<dbReference type="FunFam" id="2.170.130.10:FF:000008">
    <property type="entry name" value="SusC/RagA family TonB-linked outer membrane protein"/>
    <property type="match status" value="1"/>
</dbReference>
<comment type="subcellular location">
    <subcellularLocation>
        <location evidence="1 7">Cell outer membrane</location>
        <topology evidence="1 7">Multi-pass membrane protein</topology>
    </subcellularLocation>
</comment>
<dbReference type="Proteomes" id="UP000321532">
    <property type="component" value="Unassembled WGS sequence"/>
</dbReference>
<evidence type="ECO:0000313" key="9">
    <source>
        <dbReference type="EMBL" id="GEO06466.1"/>
    </source>
</evidence>
<sequence length="1036" mass="112047">MAYNYSHGASTPSIAALLLKPSAASDKTNKSVNEHKAAEIIVTGRVTSKNNEGLPGVTILLKGTAIGTTTGADGTFSLKLPDASGVLVISFIGYTTQEVAVPGSGKLNVVLADDAKALEEVVVVGYGTQKKSDLTGAITSVKAEDLKTQPLTSIDQGLQGRASGVQVTQSSGQPGAVASIRIRGGNSLQGGNEPLYVIDGFPVYSGGGLSTPGTGPNLNPMASLNPGDIESIEILKDASATAIYGSRGANGVVLVTTKNGKRGRDVVSFESYYGMQQNRKKIDLLNATEFANLVNDAYTNDGLAPIYTPAQIAGFGEGTDWQEEIFTPAPIQNYQLSFSGGDEKTTYALSGGYFKQDGTLINSYFDRINTRVNLERKVNQKFNIGTHLTFNRTTGNTPRTGNDGGQNQGAILASLLMNPILPVYEDEALGLYTVRSDRGGEVPNPVAMARELINENTVLRLLGDIYGQYEIIKGLRLRVSLGTDLLNNKGNYFIPSTLAFGQATKGYGLVSNTTSTTWLNENILTFDKKINDNNALSLLAGVTFQGNRSETVAASSQGFVTNALQENSLQSGSTFNEPTTASPEWGLISYIGRANYNFKEKYLLTLTGRVDGSSRFGEGNKYGFFPSAALGYRLAEEQFIKDLNFFDDLKLRVSYGITGNQEIGQYNALATLVSNNYNFGGALVTGFRPNRVPNPDLRWEKTGQFDVGLDLGILNNRLRFTLDAYHKKTTDLLYSAAIPWTSGYATALQNIGSIENKGLELGINSDNLTGAFKWTTNFNIATNTNKVLDLGDVDFFYSEGSSSHLKITQVTRVEVGKPIGNFYGYVSDGIFQLNEDIAGSAQPAAKPGDRKYKDLNGDGKITPDGDRTVIGSALPKFFGGITNNFSWKGLELNIFAQWVSGNDILNYNRFELELPTGDQNISADFINRWTPTNPSNVYPRATRTRTFLFSDRQVEDGSFLRIKTLTLAYNVPGIIAKKIEGFKVYATAQNLLTLTKYSGFDPEVSRFGASNLDMGQDYGVYPSAKAYILGLSFNLR</sequence>
<protein>
    <submittedName>
        <fullName evidence="9">SusC/RagA family TonB-linked outer membrane protein</fullName>
    </submittedName>
</protein>
<keyword evidence="5 7" id="KW-0472">Membrane</keyword>
<evidence type="ECO:0000259" key="8">
    <source>
        <dbReference type="Pfam" id="PF07715"/>
    </source>
</evidence>
<dbReference type="InterPro" id="IPR008969">
    <property type="entry name" value="CarboxyPept-like_regulatory"/>
</dbReference>
<dbReference type="PROSITE" id="PS52016">
    <property type="entry name" value="TONB_DEPENDENT_REC_3"/>
    <property type="match status" value="1"/>
</dbReference>
<dbReference type="SUPFAM" id="SSF56935">
    <property type="entry name" value="Porins"/>
    <property type="match status" value="1"/>
</dbReference>
<evidence type="ECO:0000256" key="5">
    <source>
        <dbReference type="ARBA" id="ARBA00023136"/>
    </source>
</evidence>
<keyword evidence="10" id="KW-1185">Reference proteome</keyword>
<evidence type="ECO:0000256" key="2">
    <source>
        <dbReference type="ARBA" id="ARBA00022448"/>
    </source>
</evidence>
<dbReference type="InterPro" id="IPR037066">
    <property type="entry name" value="Plug_dom_sf"/>
</dbReference>
<evidence type="ECO:0000313" key="10">
    <source>
        <dbReference type="Proteomes" id="UP000321532"/>
    </source>
</evidence>
<evidence type="ECO:0000256" key="6">
    <source>
        <dbReference type="ARBA" id="ARBA00023237"/>
    </source>
</evidence>
<keyword evidence="6 7" id="KW-0998">Cell outer membrane</keyword>
<dbReference type="Gene3D" id="2.40.170.20">
    <property type="entry name" value="TonB-dependent receptor, beta-barrel domain"/>
    <property type="match status" value="1"/>
</dbReference>
<dbReference type="NCBIfam" id="TIGR04056">
    <property type="entry name" value="OMP_RagA_SusC"/>
    <property type="match status" value="1"/>
</dbReference>
<evidence type="ECO:0000256" key="3">
    <source>
        <dbReference type="ARBA" id="ARBA00022452"/>
    </source>
</evidence>
<dbReference type="Pfam" id="PF07715">
    <property type="entry name" value="Plug"/>
    <property type="match status" value="1"/>
</dbReference>
<evidence type="ECO:0000256" key="7">
    <source>
        <dbReference type="PROSITE-ProRule" id="PRU01360"/>
    </source>
</evidence>
<comment type="caution">
    <text evidence="9">The sequence shown here is derived from an EMBL/GenBank/DDBJ whole genome shotgun (WGS) entry which is preliminary data.</text>
</comment>
<dbReference type="SUPFAM" id="SSF49464">
    <property type="entry name" value="Carboxypeptidase regulatory domain-like"/>
    <property type="match status" value="1"/>
</dbReference>
<comment type="similarity">
    <text evidence="7">Belongs to the TonB-dependent receptor family.</text>
</comment>
<dbReference type="Gene3D" id="2.170.130.10">
    <property type="entry name" value="TonB-dependent receptor, plug domain"/>
    <property type="match status" value="1"/>
</dbReference>
<name>A0A512B3C6_9BACT</name>
<dbReference type="InterPro" id="IPR012910">
    <property type="entry name" value="Plug_dom"/>
</dbReference>
<accession>A0A512B3C6</accession>
<keyword evidence="2 7" id="KW-0813">Transport</keyword>
<gene>
    <name evidence="9" type="ORF">AAE02nite_41300</name>
</gene>
<keyword evidence="4 7" id="KW-0812">Transmembrane</keyword>
<feature type="domain" description="TonB-dependent receptor plug" evidence="8">
    <location>
        <begin position="131"/>
        <end position="252"/>
    </location>
</feature>
<dbReference type="Pfam" id="PF13715">
    <property type="entry name" value="CarbopepD_reg_2"/>
    <property type="match status" value="1"/>
</dbReference>